<feature type="non-terminal residue" evidence="2">
    <location>
        <position position="1"/>
    </location>
</feature>
<dbReference type="AlphaFoldDB" id="V8NUB7"/>
<keyword evidence="3" id="KW-1185">Reference proteome</keyword>
<reference evidence="2 3" key="1">
    <citation type="journal article" date="2013" name="Proc. Natl. Acad. Sci. U.S.A.">
        <title>The king cobra genome reveals dynamic gene evolution and adaptation in the snake venom system.</title>
        <authorList>
            <person name="Vonk F.J."/>
            <person name="Casewell N.R."/>
            <person name="Henkel C.V."/>
            <person name="Heimberg A.M."/>
            <person name="Jansen H.J."/>
            <person name="McCleary R.J."/>
            <person name="Kerkkamp H.M."/>
            <person name="Vos R.A."/>
            <person name="Guerreiro I."/>
            <person name="Calvete J.J."/>
            <person name="Wuster W."/>
            <person name="Woods A.E."/>
            <person name="Logan J.M."/>
            <person name="Harrison R.A."/>
            <person name="Castoe T.A."/>
            <person name="de Koning A.P."/>
            <person name="Pollock D.D."/>
            <person name="Yandell M."/>
            <person name="Calderon D."/>
            <person name="Renjifo C."/>
            <person name="Currier R.B."/>
            <person name="Salgado D."/>
            <person name="Pla D."/>
            <person name="Sanz L."/>
            <person name="Hyder A.S."/>
            <person name="Ribeiro J.M."/>
            <person name="Arntzen J.W."/>
            <person name="van den Thillart G.E."/>
            <person name="Boetzer M."/>
            <person name="Pirovano W."/>
            <person name="Dirks R.P."/>
            <person name="Spaink H.P."/>
            <person name="Duboule D."/>
            <person name="McGlinn E."/>
            <person name="Kini R.M."/>
            <person name="Richardson M.K."/>
        </authorList>
    </citation>
    <scope>NUCLEOTIDE SEQUENCE</scope>
    <source>
        <tissue evidence="2">Blood</tissue>
    </source>
</reference>
<feature type="compositionally biased region" description="Basic and acidic residues" evidence="1">
    <location>
        <begin position="1"/>
        <end position="13"/>
    </location>
</feature>
<dbReference type="Proteomes" id="UP000018936">
    <property type="component" value="Unassembled WGS sequence"/>
</dbReference>
<protein>
    <submittedName>
        <fullName evidence="2">Uncharacterized protein</fullName>
    </submittedName>
</protein>
<proteinExistence type="predicted"/>
<name>V8NUB7_OPHHA</name>
<evidence type="ECO:0000313" key="2">
    <source>
        <dbReference type="EMBL" id="ETE65660.1"/>
    </source>
</evidence>
<evidence type="ECO:0000313" key="3">
    <source>
        <dbReference type="Proteomes" id="UP000018936"/>
    </source>
</evidence>
<evidence type="ECO:0000256" key="1">
    <source>
        <dbReference type="SAM" id="MobiDB-lite"/>
    </source>
</evidence>
<accession>V8NUB7</accession>
<dbReference type="EMBL" id="AZIM01001824">
    <property type="protein sequence ID" value="ETE65660.1"/>
    <property type="molecule type" value="Genomic_DNA"/>
</dbReference>
<feature type="compositionally biased region" description="Basic and acidic residues" evidence="1">
    <location>
        <begin position="21"/>
        <end position="45"/>
    </location>
</feature>
<comment type="caution">
    <text evidence="2">The sequence shown here is derived from an EMBL/GenBank/DDBJ whole genome shotgun (WGS) entry which is preliminary data.</text>
</comment>
<sequence length="258" mass="29395">MKEQTGGREEEKKGGRKKKKERTEKEGKKERGREGGRVGGRKKMEQLDHATFVSTGLEVPPFLGLWRNRRRKICRQTWDSRTSSRTGDRRAHCSCLLGHFLDWSSFPVSRIWGFACEYLDKALTPWLWSRMWLFHPSAVAPCRCMACQKETLWQGVSFLVGSTIDRAFQLGQVEGKGCRARKRLYGEELDFQSAPELNRGGGCLRLPTPDLEFGEVDCSLNWFLADGLKFQDACISSKKKNVSCAPALLNSSLEKERI</sequence>
<feature type="region of interest" description="Disordered" evidence="1">
    <location>
        <begin position="1"/>
        <end position="45"/>
    </location>
</feature>
<organism evidence="2 3">
    <name type="scientific">Ophiophagus hannah</name>
    <name type="common">King cobra</name>
    <name type="synonym">Naja hannah</name>
    <dbReference type="NCBI Taxonomy" id="8665"/>
    <lineage>
        <taxon>Eukaryota</taxon>
        <taxon>Metazoa</taxon>
        <taxon>Chordata</taxon>
        <taxon>Craniata</taxon>
        <taxon>Vertebrata</taxon>
        <taxon>Euteleostomi</taxon>
        <taxon>Lepidosauria</taxon>
        <taxon>Squamata</taxon>
        <taxon>Bifurcata</taxon>
        <taxon>Unidentata</taxon>
        <taxon>Episquamata</taxon>
        <taxon>Toxicofera</taxon>
        <taxon>Serpentes</taxon>
        <taxon>Colubroidea</taxon>
        <taxon>Elapidae</taxon>
        <taxon>Elapinae</taxon>
        <taxon>Ophiophagus</taxon>
    </lineage>
</organism>
<gene>
    <name evidence="2" type="ORF">L345_08571</name>
</gene>